<protein>
    <submittedName>
        <fullName evidence="1">Uncharacterized protein</fullName>
    </submittedName>
</protein>
<dbReference type="RefSeq" id="WP_163917176.1">
    <property type="nucleotide sequence ID" value="NZ_JAAGWD010000024.1"/>
</dbReference>
<reference evidence="1 2" key="1">
    <citation type="submission" date="2020-02" db="EMBL/GenBank/DDBJ databases">
        <authorList>
            <person name="Kim M.K."/>
        </authorList>
    </citation>
    <scope>NUCLEOTIDE SEQUENCE [LARGE SCALE GENOMIC DNA]</scope>
    <source>
        <strain evidence="1 2">BT327</strain>
    </source>
</reference>
<feature type="non-terminal residue" evidence="1">
    <location>
        <position position="68"/>
    </location>
</feature>
<dbReference type="Proteomes" id="UP000474777">
    <property type="component" value="Unassembled WGS sequence"/>
</dbReference>
<gene>
    <name evidence="1" type="ORF">GXP69_18885</name>
</gene>
<keyword evidence="2" id="KW-1185">Reference proteome</keyword>
<sequence length="68" mass="7813">MVVKPPIEITQGDSKEHKLEKNLLLGELKRLINFAALSENKIEVLKSIEDLALTYDIDIYEMVNQELD</sequence>
<name>A0A6B3M1P3_9BACT</name>
<comment type="caution">
    <text evidence="1">The sequence shown here is derived from an EMBL/GenBank/DDBJ whole genome shotgun (WGS) entry which is preliminary data.</text>
</comment>
<proteinExistence type="predicted"/>
<organism evidence="1 2">
    <name type="scientific">Pontibacter burrus</name>
    <dbReference type="NCBI Taxonomy" id="2704466"/>
    <lineage>
        <taxon>Bacteria</taxon>
        <taxon>Pseudomonadati</taxon>
        <taxon>Bacteroidota</taxon>
        <taxon>Cytophagia</taxon>
        <taxon>Cytophagales</taxon>
        <taxon>Hymenobacteraceae</taxon>
        <taxon>Pontibacter</taxon>
    </lineage>
</organism>
<evidence type="ECO:0000313" key="1">
    <source>
        <dbReference type="EMBL" id="NEM99764.1"/>
    </source>
</evidence>
<evidence type="ECO:0000313" key="2">
    <source>
        <dbReference type="Proteomes" id="UP000474777"/>
    </source>
</evidence>
<dbReference type="EMBL" id="JAAGWD010000024">
    <property type="protein sequence ID" value="NEM99764.1"/>
    <property type="molecule type" value="Genomic_DNA"/>
</dbReference>
<accession>A0A6B3M1P3</accession>
<dbReference type="AlphaFoldDB" id="A0A6B3M1P3"/>